<dbReference type="PANTHER" id="PTHR35010:SF2">
    <property type="entry name" value="BLL4672 PROTEIN"/>
    <property type="match status" value="1"/>
</dbReference>
<dbReference type="Gene3D" id="3.30.450.180">
    <property type="match status" value="1"/>
</dbReference>
<name>A0ABU4U5J9_9PSEU</name>
<feature type="domain" description="MmyB-like transcription regulator ligand binding" evidence="1">
    <location>
        <begin position="11"/>
        <end position="109"/>
    </location>
</feature>
<proteinExistence type="predicted"/>
<comment type="caution">
    <text evidence="2">The sequence shown here is derived from an EMBL/GenBank/DDBJ whole genome shotgun (WGS) entry which is preliminary data.</text>
</comment>
<dbReference type="Proteomes" id="UP001271792">
    <property type="component" value="Unassembled WGS sequence"/>
</dbReference>
<evidence type="ECO:0000313" key="3">
    <source>
        <dbReference type="Proteomes" id="UP001271792"/>
    </source>
</evidence>
<evidence type="ECO:0000259" key="1">
    <source>
        <dbReference type="Pfam" id="PF17765"/>
    </source>
</evidence>
<accession>A0ABU4U5J9</accession>
<keyword evidence="3" id="KW-1185">Reference proteome</keyword>
<protein>
    <recommendedName>
        <fullName evidence="1">MmyB-like transcription regulator ligand binding domain-containing protein</fullName>
    </recommendedName>
</protein>
<dbReference type="InterPro" id="IPR041413">
    <property type="entry name" value="MLTR_LBD"/>
</dbReference>
<dbReference type="EMBL" id="JAXAVV010000033">
    <property type="protein sequence ID" value="MDX8055837.1"/>
    <property type="molecule type" value="Genomic_DNA"/>
</dbReference>
<dbReference type="RefSeq" id="WP_319989554.1">
    <property type="nucleotide sequence ID" value="NZ_JAXAVV010000033.1"/>
</dbReference>
<evidence type="ECO:0000313" key="2">
    <source>
        <dbReference type="EMBL" id="MDX8055837.1"/>
    </source>
</evidence>
<dbReference type="PANTHER" id="PTHR35010">
    <property type="entry name" value="BLL4672 PROTEIN-RELATED"/>
    <property type="match status" value="1"/>
</dbReference>
<reference evidence="2 3" key="1">
    <citation type="submission" date="2023-11" db="EMBL/GenBank/DDBJ databases">
        <title>Lentzea sokolovensis, sp. nov., Lentzea kristufkii, sp. nov., and Lentzea miocenensis, sp. nov., rare actinobacteria from Sokolov Coal Basin, Miocene lacustrine sediment, Czech Republic.</title>
        <authorList>
            <person name="Lara A."/>
            <person name="Kotroba L."/>
            <person name="Nouioui I."/>
            <person name="Neumann-Schaal M."/>
            <person name="Mast Y."/>
            <person name="Chronakova A."/>
        </authorList>
    </citation>
    <scope>NUCLEOTIDE SEQUENCE [LARGE SCALE GENOMIC DNA]</scope>
    <source>
        <strain evidence="2 3">BCCO 10_0798</strain>
    </source>
</reference>
<sequence>MELLESTRLLERSARECVAVLRMEAGRTPHDSALSSLVGELSVKDPDFRTWWAAHQVRGPRQLVKTYHHPTAGTLTVDVQQFTVDTHPDQLLVACTAADDASREGLRLLLLSAQALPSDHLPAR</sequence>
<gene>
    <name evidence="2" type="ORF">SK571_41225</name>
</gene>
<dbReference type="Pfam" id="PF17765">
    <property type="entry name" value="MLTR_LBD"/>
    <property type="match status" value="1"/>
</dbReference>
<organism evidence="2 3">
    <name type="scientific">Lentzea kristufekii</name>
    <dbReference type="NCBI Taxonomy" id="3095430"/>
    <lineage>
        <taxon>Bacteria</taxon>
        <taxon>Bacillati</taxon>
        <taxon>Actinomycetota</taxon>
        <taxon>Actinomycetes</taxon>
        <taxon>Pseudonocardiales</taxon>
        <taxon>Pseudonocardiaceae</taxon>
        <taxon>Lentzea</taxon>
    </lineage>
</organism>